<dbReference type="Gene3D" id="3.30.110.10">
    <property type="entry name" value="Translation initiation factor 3 (IF-3), C-terminal domain"/>
    <property type="match status" value="1"/>
</dbReference>
<protein>
    <recommendedName>
        <fullName evidence="6">Translation initiation factor IF-3, mitochondrial</fullName>
    </recommendedName>
</protein>
<dbReference type="GO" id="GO:0005739">
    <property type="term" value="C:mitochondrion"/>
    <property type="evidence" value="ECO:0007669"/>
    <property type="project" value="TreeGrafter"/>
</dbReference>
<evidence type="ECO:0000256" key="2">
    <source>
        <dbReference type="ARBA" id="ARBA00022540"/>
    </source>
</evidence>
<dbReference type="GO" id="GO:0032790">
    <property type="term" value="P:ribosome disassembly"/>
    <property type="evidence" value="ECO:0007669"/>
    <property type="project" value="TreeGrafter"/>
</dbReference>
<dbReference type="OrthoDB" id="21573at2759"/>
<reference evidence="4 5" key="1">
    <citation type="journal article" date="2019" name="Sci. Rep.">
        <title>Orb-weaving spider Araneus ventricosus genome elucidates the spidroin gene catalogue.</title>
        <authorList>
            <person name="Kono N."/>
            <person name="Nakamura H."/>
            <person name="Ohtoshi R."/>
            <person name="Moran D.A.P."/>
            <person name="Shinohara A."/>
            <person name="Yoshida Y."/>
            <person name="Fujiwara M."/>
            <person name="Mori M."/>
            <person name="Tomita M."/>
            <person name="Arakawa K."/>
        </authorList>
    </citation>
    <scope>NUCLEOTIDE SEQUENCE [LARGE SCALE GENOMIC DNA]</scope>
</reference>
<dbReference type="SUPFAM" id="SSF55200">
    <property type="entry name" value="Translation initiation factor IF3, C-terminal domain"/>
    <property type="match status" value="1"/>
</dbReference>
<keyword evidence="5" id="KW-1185">Reference proteome</keyword>
<dbReference type="AlphaFoldDB" id="A0A4Y2JLS9"/>
<dbReference type="InterPro" id="IPR036788">
    <property type="entry name" value="T_IF-3_C_sf"/>
</dbReference>
<dbReference type="Proteomes" id="UP000499080">
    <property type="component" value="Unassembled WGS sequence"/>
</dbReference>
<dbReference type="GO" id="GO:0070124">
    <property type="term" value="P:mitochondrial translational initiation"/>
    <property type="evidence" value="ECO:0007669"/>
    <property type="project" value="TreeGrafter"/>
</dbReference>
<dbReference type="GO" id="GO:0003743">
    <property type="term" value="F:translation initiation factor activity"/>
    <property type="evidence" value="ECO:0007669"/>
    <property type="project" value="UniProtKB-KW"/>
</dbReference>
<comment type="caution">
    <text evidence="4">The sequence shown here is derived from an EMBL/GenBank/DDBJ whole genome shotgun (WGS) entry which is preliminary data.</text>
</comment>
<dbReference type="PANTHER" id="PTHR10938">
    <property type="entry name" value="TRANSLATION INITIATION FACTOR IF-3"/>
    <property type="match status" value="1"/>
</dbReference>
<keyword evidence="2" id="KW-0396">Initiation factor</keyword>
<accession>A0A4Y2JLS9</accession>
<keyword evidence="3" id="KW-0648">Protein biosynthesis</keyword>
<gene>
    <name evidence="4" type="ORF">AVEN_151896_1</name>
</gene>
<evidence type="ECO:0000313" key="4">
    <source>
        <dbReference type="EMBL" id="GBM90409.1"/>
    </source>
</evidence>
<evidence type="ECO:0008006" key="6">
    <source>
        <dbReference type="Google" id="ProtNLM"/>
    </source>
</evidence>
<dbReference type="InterPro" id="IPR001288">
    <property type="entry name" value="Translation_initiation_fac_3"/>
</dbReference>
<comment type="similarity">
    <text evidence="1">Belongs to the IF-3 family.</text>
</comment>
<name>A0A4Y2JLS9_ARAVE</name>
<dbReference type="GO" id="GO:0043022">
    <property type="term" value="F:ribosome binding"/>
    <property type="evidence" value="ECO:0007669"/>
    <property type="project" value="TreeGrafter"/>
</dbReference>
<organism evidence="4 5">
    <name type="scientific">Araneus ventricosus</name>
    <name type="common">Orbweaver spider</name>
    <name type="synonym">Epeira ventricosa</name>
    <dbReference type="NCBI Taxonomy" id="182803"/>
    <lineage>
        <taxon>Eukaryota</taxon>
        <taxon>Metazoa</taxon>
        <taxon>Ecdysozoa</taxon>
        <taxon>Arthropoda</taxon>
        <taxon>Chelicerata</taxon>
        <taxon>Arachnida</taxon>
        <taxon>Araneae</taxon>
        <taxon>Araneomorphae</taxon>
        <taxon>Entelegynae</taxon>
        <taxon>Araneoidea</taxon>
        <taxon>Araneidae</taxon>
        <taxon>Araneus</taxon>
    </lineage>
</organism>
<evidence type="ECO:0000256" key="1">
    <source>
        <dbReference type="ARBA" id="ARBA00005439"/>
    </source>
</evidence>
<evidence type="ECO:0000256" key="3">
    <source>
        <dbReference type="ARBA" id="ARBA00022917"/>
    </source>
</evidence>
<dbReference type="EMBL" id="BGPR01003618">
    <property type="protein sequence ID" value="GBM90409.1"/>
    <property type="molecule type" value="Genomic_DNA"/>
</dbReference>
<dbReference type="PANTHER" id="PTHR10938:SF0">
    <property type="entry name" value="TRANSLATION INITIATION FACTOR IF-3, MITOCHONDRIAL"/>
    <property type="match status" value="1"/>
</dbReference>
<proteinExistence type="inferred from homology"/>
<sequence length="210" mass="23976">MFRVLNCLRRVNHLRCNISTVNALRCEEKKKPKKKVSETVELVTLVDTNDKILGLKPKPETEKLARKLNLLLERVDDPKYGKIYPAYKLMTKDELLKAETKTSTARTLKKLPINCRISEHDLKTKVQTIQKWLTKNCEVHVAITGNQESAASIKATFESMQGQLKDVSRIIDVRQKEHALKFIVLPPKIPSTNKKEKIVESKSGKDKDSS</sequence>
<evidence type="ECO:0000313" key="5">
    <source>
        <dbReference type="Proteomes" id="UP000499080"/>
    </source>
</evidence>